<proteinExistence type="predicted"/>
<reference evidence="1" key="1">
    <citation type="submission" date="2014-11" db="EMBL/GenBank/DDBJ databases">
        <authorList>
            <person name="Amaro Gonzalez C."/>
        </authorList>
    </citation>
    <scope>NUCLEOTIDE SEQUENCE</scope>
</reference>
<organism evidence="1">
    <name type="scientific">Anguilla anguilla</name>
    <name type="common">European freshwater eel</name>
    <name type="synonym">Muraena anguilla</name>
    <dbReference type="NCBI Taxonomy" id="7936"/>
    <lineage>
        <taxon>Eukaryota</taxon>
        <taxon>Metazoa</taxon>
        <taxon>Chordata</taxon>
        <taxon>Craniata</taxon>
        <taxon>Vertebrata</taxon>
        <taxon>Euteleostomi</taxon>
        <taxon>Actinopterygii</taxon>
        <taxon>Neopterygii</taxon>
        <taxon>Teleostei</taxon>
        <taxon>Anguilliformes</taxon>
        <taxon>Anguillidae</taxon>
        <taxon>Anguilla</taxon>
    </lineage>
</organism>
<accession>A0A0E9PMK1</accession>
<dbReference type="EMBL" id="GBXM01103499">
    <property type="protein sequence ID" value="JAH05078.1"/>
    <property type="molecule type" value="Transcribed_RNA"/>
</dbReference>
<protein>
    <submittedName>
        <fullName evidence="1">Uncharacterized protein</fullName>
    </submittedName>
</protein>
<dbReference type="AlphaFoldDB" id="A0A0E9PMK1"/>
<sequence>MLFHAKCSAEFPHLLITCEDKASPLSSTGLSGCSQAAMLWQYW</sequence>
<name>A0A0E9PMK1_ANGAN</name>
<evidence type="ECO:0000313" key="1">
    <source>
        <dbReference type="EMBL" id="JAH05078.1"/>
    </source>
</evidence>
<reference evidence="1" key="2">
    <citation type="journal article" date="2015" name="Fish Shellfish Immunol.">
        <title>Early steps in the European eel (Anguilla anguilla)-Vibrio vulnificus interaction in the gills: Role of the RtxA13 toxin.</title>
        <authorList>
            <person name="Callol A."/>
            <person name="Pajuelo D."/>
            <person name="Ebbesson L."/>
            <person name="Teles M."/>
            <person name="MacKenzie S."/>
            <person name="Amaro C."/>
        </authorList>
    </citation>
    <scope>NUCLEOTIDE SEQUENCE</scope>
</reference>
<dbReference type="PROSITE" id="PS51257">
    <property type="entry name" value="PROKAR_LIPOPROTEIN"/>
    <property type="match status" value="1"/>
</dbReference>